<organism evidence="2 5">
    <name type="scientific">Methylopila capsulata</name>
    <dbReference type="NCBI Taxonomy" id="61654"/>
    <lineage>
        <taxon>Bacteria</taxon>
        <taxon>Pseudomonadati</taxon>
        <taxon>Pseudomonadota</taxon>
        <taxon>Alphaproteobacteria</taxon>
        <taxon>Hyphomicrobiales</taxon>
        <taxon>Methylopilaceae</taxon>
        <taxon>Methylopila</taxon>
    </lineage>
</organism>
<keyword evidence="4" id="KW-1185">Reference proteome</keyword>
<proteinExistence type="predicted"/>
<dbReference type="Proteomes" id="UP001143400">
    <property type="component" value="Unassembled WGS sequence"/>
</dbReference>
<dbReference type="EMBL" id="JAFBCY010000002">
    <property type="protein sequence ID" value="MBM7851749.1"/>
    <property type="molecule type" value="Genomic_DNA"/>
</dbReference>
<protein>
    <submittedName>
        <fullName evidence="2">Uncharacterized protein</fullName>
    </submittedName>
</protein>
<reference evidence="2" key="3">
    <citation type="submission" date="2023-01" db="EMBL/GenBank/DDBJ databases">
        <authorList>
            <person name="Sun Q."/>
            <person name="Evtushenko L."/>
        </authorList>
    </citation>
    <scope>NUCLEOTIDE SEQUENCE</scope>
    <source>
        <strain evidence="2">VKM B-1606</strain>
    </source>
</reference>
<comment type="caution">
    <text evidence="2">The sequence shown here is derived from an EMBL/GenBank/DDBJ whole genome shotgun (WGS) entry which is preliminary data.</text>
</comment>
<feature type="transmembrane region" description="Helical" evidence="1">
    <location>
        <begin position="26"/>
        <end position="49"/>
    </location>
</feature>
<evidence type="ECO:0000313" key="5">
    <source>
        <dbReference type="Proteomes" id="UP001143400"/>
    </source>
</evidence>
<sequence>MPSRLDHGSGPGFPVRQVRRTRGAELAALALPLLAITLAMLESAFVAAADGLARLVGGV</sequence>
<dbReference type="EMBL" id="BSFF01000001">
    <property type="protein sequence ID" value="GLK54810.1"/>
    <property type="molecule type" value="Genomic_DNA"/>
</dbReference>
<keyword evidence="1" id="KW-1133">Transmembrane helix</keyword>
<gene>
    <name evidence="2" type="ORF">GCM10008170_08290</name>
    <name evidence="3" type="ORF">JOD31_001974</name>
</gene>
<evidence type="ECO:0000313" key="3">
    <source>
        <dbReference type="EMBL" id="MBM7851749.1"/>
    </source>
</evidence>
<accession>A0A9W6IT94</accession>
<evidence type="ECO:0000256" key="1">
    <source>
        <dbReference type="SAM" id="Phobius"/>
    </source>
</evidence>
<dbReference type="AlphaFoldDB" id="A0A9W6IT94"/>
<keyword evidence="1" id="KW-0472">Membrane</keyword>
<name>A0A9W6IT94_9HYPH</name>
<reference evidence="3 4" key="2">
    <citation type="submission" date="2021-01" db="EMBL/GenBank/DDBJ databases">
        <title>Genomic Encyclopedia of Type Strains, Phase IV (KMG-IV): sequencing the most valuable type-strain genomes for metagenomic binning, comparative biology and taxonomic classification.</title>
        <authorList>
            <person name="Goeker M."/>
        </authorList>
    </citation>
    <scope>NUCLEOTIDE SEQUENCE [LARGE SCALE GENOMIC DNA]</scope>
    <source>
        <strain evidence="3 4">DSM 6130</strain>
    </source>
</reference>
<evidence type="ECO:0000313" key="4">
    <source>
        <dbReference type="Proteomes" id="UP000758856"/>
    </source>
</evidence>
<reference evidence="2" key="1">
    <citation type="journal article" date="2014" name="Int. J. Syst. Evol. Microbiol.">
        <title>Complete genome sequence of Corynebacterium casei LMG S-19264T (=DSM 44701T), isolated from a smear-ripened cheese.</title>
        <authorList>
            <consortium name="US DOE Joint Genome Institute (JGI-PGF)"/>
            <person name="Walter F."/>
            <person name="Albersmeier A."/>
            <person name="Kalinowski J."/>
            <person name="Ruckert C."/>
        </authorList>
    </citation>
    <scope>NUCLEOTIDE SEQUENCE</scope>
    <source>
        <strain evidence="2">VKM B-1606</strain>
    </source>
</reference>
<dbReference type="RefSeq" id="WP_204950147.1">
    <property type="nucleotide sequence ID" value="NZ_BSFF01000001.1"/>
</dbReference>
<keyword evidence="1" id="KW-0812">Transmembrane</keyword>
<evidence type="ECO:0000313" key="2">
    <source>
        <dbReference type="EMBL" id="GLK54810.1"/>
    </source>
</evidence>
<dbReference type="Proteomes" id="UP000758856">
    <property type="component" value="Unassembled WGS sequence"/>
</dbReference>